<evidence type="ECO:0000256" key="4">
    <source>
        <dbReference type="ARBA" id="ARBA00022833"/>
    </source>
</evidence>
<feature type="domain" description="Metallo-beta-lactamase" evidence="5">
    <location>
        <begin position="12"/>
        <end position="187"/>
    </location>
</feature>
<protein>
    <submittedName>
        <fullName evidence="6">MBL fold metallo-hydrolase</fullName>
    </submittedName>
</protein>
<keyword evidence="7" id="KW-1185">Reference proteome</keyword>
<evidence type="ECO:0000256" key="1">
    <source>
        <dbReference type="ARBA" id="ARBA00001947"/>
    </source>
</evidence>
<organism evidence="6 7">
    <name type="scientific">Paracholeplasma manati</name>
    <dbReference type="NCBI Taxonomy" id="591373"/>
    <lineage>
        <taxon>Bacteria</taxon>
        <taxon>Bacillati</taxon>
        <taxon>Mycoplasmatota</taxon>
        <taxon>Mollicutes</taxon>
        <taxon>Acholeplasmatales</taxon>
        <taxon>Acholeplasmataceae</taxon>
        <taxon>Paracholeplasma</taxon>
    </lineage>
</organism>
<keyword evidence="4" id="KW-0862">Zinc</keyword>
<keyword evidence="2" id="KW-0479">Metal-binding</keyword>
<dbReference type="InterPro" id="IPR051453">
    <property type="entry name" value="MBL_Glyoxalase_II"/>
</dbReference>
<evidence type="ECO:0000313" key="6">
    <source>
        <dbReference type="EMBL" id="MCV2231790.1"/>
    </source>
</evidence>
<evidence type="ECO:0000256" key="2">
    <source>
        <dbReference type="ARBA" id="ARBA00022723"/>
    </source>
</evidence>
<dbReference type="Pfam" id="PF00753">
    <property type="entry name" value="Lactamase_B"/>
    <property type="match status" value="1"/>
</dbReference>
<comment type="cofactor">
    <cofactor evidence="1">
        <name>Zn(2+)</name>
        <dbReference type="ChEBI" id="CHEBI:29105"/>
    </cofactor>
</comment>
<accession>A0ABT2Y4X2</accession>
<sequence>MEIKRFTLGDIKSNCYIVVKNQHALVIDPGYDSMAVKQFLKDNDLEVDVIYATHGHFDHIGGINALKALYPKAEVIAPKLDAVFFDPAMGISRLSYKVHVDSWLDTDIEQEISFQNLVFKVIHTPGHSQGGTSLYLASEGVLFSGDTLFYMTVGRTDLYLSSFEDLKDSLLNKLYLLPDNTICYPGHGRTTHIGFEKKFNSVVRMA</sequence>
<dbReference type="InterPro" id="IPR001279">
    <property type="entry name" value="Metallo-B-lactamas"/>
</dbReference>
<proteinExistence type="predicted"/>
<dbReference type="EMBL" id="JAOVQM010000002">
    <property type="protein sequence ID" value="MCV2231790.1"/>
    <property type="molecule type" value="Genomic_DNA"/>
</dbReference>
<reference evidence="6" key="1">
    <citation type="submission" date="2022-09" db="EMBL/GenBank/DDBJ databases">
        <title>Novel Mycoplasma species identified in domestic and wild animals.</title>
        <authorList>
            <person name="Volokhov D.V."/>
            <person name="Furtak V.A."/>
            <person name="Zagorodnyaya T.A."/>
        </authorList>
    </citation>
    <scope>NUCLEOTIDE SEQUENCE</scope>
    <source>
        <strain evidence="6">Oakley</strain>
    </source>
</reference>
<name>A0ABT2Y4X2_9MOLU</name>
<dbReference type="CDD" id="cd06262">
    <property type="entry name" value="metallo-hydrolase-like_MBL-fold"/>
    <property type="match status" value="1"/>
</dbReference>
<dbReference type="PANTHER" id="PTHR46233:SF3">
    <property type="entry name" value="HYDROXYACYLGLUTATHIONE HYDROLASE GLOC"/>
    <property type="match status" value="1"/>
</dbReference>
<dbReference type="SMART" id="SM00849">
    <property type="entry name" value="Lactamase_B"/>
    <property type="match status" value="1"/>
</dbReference>
<evidence type="ECO:0000256" key="3">
    <source>
        <dbReference type="ARBA" id="ARBA00022801"/>
    </source>
</evidence>
<dbReference type="Gene3D" id="3.60.15.10">
    <property type="entry name" value="Ribonuclease Z/Hydroxyacylglutathione hydrolase-like"/>
    <property type="match status" value="1"/>
</dbReference>
<dbReference type="Proteomes" id="UP001177160">
    <property type="component" value="Unassembled WGS sequence"/>
</dbReference>
<keyword evidence="3" id="KW-0378">Hydrolase</keyword>
<dbReference type="PANTHER" id="PTHR46233">
    <property type="entry name" value="HYDROXYACYLGLUTATHIONE HYDROLASE GLOC"/>
    <property type="match status" value="1"/>
</dbReference>
<evidence type="ECO:0000313" key="7">
    <source>
        <dbReference type="Proteomes" id="UP001177160"/>
    </source>
</evidence>
<evidence type="ECO:0000259" key="5">
    <source>
        <dbReference type="SMART" id="SM00849"/>
    </source>
</evidence>
<comment type="caution">
    <text evidence="6">The sequence shown here is derived from an EMBL/GenBank/DDBJ whole genome shotgun (WGS) entry which is preliminary data.</text>
</comment>
<dbReference type="InterPro" id="IPR036866">
    <property type="entry name" value="RibonucZ/Hydroxyglut_hydro"/>
</dbReference>
<dbReference type="RefSeq" id="WP_263607943.1">
    <property type="nucleotide sequence ID" value="NZ_JAOVQM010000002.1"/>
</dbReference>
<dbReference type="SUPFAM" id="SSF56281">
    <property type="entry name" value="Metallo-hydrolase/oxidoreductase"/>
    <property type="match status" value="1"/>
</dbReference>
<gene>
    <name evidence="6" type="ORF">N7548_03010</name>
</gene>